<dbReference type="EMBL" id="JAPDGR010001759">
    <property type="protein sequence ID" value="KAJ2979845.1"/>
    <property type="molecule type" value="Genomic_DNA"/>
</dbReference>
<protein>
    <submittedName>
        <fullName evidence="1">Uncharacterized protein</fullName>
    </submittedName>
</protein>
<evidence type="ECO:0000313" key="2">
    <source>
        <dbReference type="Proteomes" id="UP001143856"/>
    </source>
</evidence>
<gene>
    <name evidence="1" type="ORF">NUW58_g7097</name>
</gene>
<comment type="caution">
    <text evidence="1">The sequence shown here is derived from an EMBL/GenBank/DDBJ whole genome shotgun (WGS) entry which is preliminary data.</text>
</comment>
<sequence length="546" mass="59805">MKNSPAHVKIEAPGPTPTQLSPDNPNDQLQASARWTGEFATLVLSVLIEGALIGILVWMNGEPYFEKWKAPLSINTVVAILTTASKTALMHSVGSAIGQIKWVDYQAAPQKLSNFEIYDECSRGPGGAVRALFQLPRSILVLGALVTLLGLGVDPFTQQVVQLNEVEMKTLDESVKIDFAVDYNTFPRQSSINTFTKTDGKHDERAQAYSEIINTDPGIRAAITKGVFGIGSSPEFFCPGVCAWESTYHSIGFTSSCENVTQATAKTKICGKPGSKLTCDMTTPGGVALRTNHDQNISTTILNLNTTWSLDFLNATSGAVAAPDLLKIGVFRSTSGQDRSSSEEEIIDEDVTECTLSLIMHQFEGIRSNGTFNDAFFYNTTDEGLPLPVTITLCQQDLINMLEFFDSSSFRSDIVSGNLSTESGVGVALVNADIPAIMRTMADGMSQYVRAGTVNRRPANGFLLNKVVFVNVIWQWIVLPLFVHFLAIVFIVWVIWKNHHGEIPLWRSSALALILHSYDKERQLLIAPDFITLEKASEQSVIIRSK</sequence>
<keyword evidence="2" id="KW-1185">Reference proteome</keyword>
<dbReference type="Proteomes" id="UP001143856">
    <property type="component" value="Unassembled WGS sequence"/>
</dbReference>
<accession>A0ACC1NKP7</accession>
<reference evidence="1" key="1">
    <citation type="submission" date="2022-10" db="EMBL/GenBank/DDBJ databases">
        <title>Genome Sequence of Xylaria curta.</title>
        <authorList>
            <person name="Buettner E."/>
        </authorList>
    </citation>
    <scope>NUCLEOTIDE SEQUENCE</scope>
    <source>
        <strain evidence="1">Babe10</strain>
    </source>
</reference>
<evidence type="ECO:0000313" key="1">
    <source>
        <dbReference type="EMBL" id="KAJ2979845.1"/>
    </source>
</evidence>
<name>A0ACC1NKP7_9PEZI</name>
<organism evidence="1 2">
    <name type="scientific">Xylaria curta</name>
    <dbReference type="NCBI Taxonomy" id="42375"/>
    <lineage>
        <taxon>Eukaryota</taxon>
        <taxon>Fungi</taxon>
        <taxon>Dikarya</taxon>
        <taxon>Ascomycota</taxon>
        <taxon>Pezizomycotina</taxon>
        <taxon>Sordariomycetes</taxon>
        <taxon>Xylariomycetidae</taxon>
        <taxon>Xylariales</taxon>
        <taxon>Xylariaceae</taxon>
        <taxon>Xylaria</taxon>
    </lineage>
</organism>
<proteinExistence type="predicted"/>